<dbReference type="SUPFAM" id="SSF48371">
    <property type="entry name" value="ARM repeat"/>
    <property type="match status" value="1"/>
</dbReference>
<accession>A0ABW2H4Q0</accession>
<organism evidence="1 2">
    <name type="scientific">Catellatospora aurea</name>
    <dbReference type="NCBI Taxonomy" id="1337874"/>
    <lineage>
        <taxon>Bacteria</taxon>
        <taxon>Bacillati</taxon>
        <taxon>Actinomycetota</taxon>
        <taxon>Actinomycetes</taxon>
        <taxon>Micromonosporales</taxon>
        <taxon>Micromonosporaceae</taxon>
        <taxon>Catellatospora</taxon>
    </lineage>
</organism>
<reference evidence="2" key="1">
    <citation type="journal article" date="2019" name="Int. J. Syst. Evol. Microbiol.">
        <title>The Global Catalogue of Microorganisms (GCM) 10K type strain sequencing project: providing services to taxonomists for standard genome sequencing and annotation.</title>
        <authorList>
            <consortium name="The Broad Institute Genomics Platform"/>
            <consortium name="The Broad Institute Genome Sequencing Center for Infectious Disease"/>
            <person name="Wu L."/>
            <person name="Ma J."/>
        </authorList>
    </citation>
    <scope>NUCLEOTIDE SEQUENCE [LARGE SCALE GENOMIC DNA]</scope>
    <source>
        <strain evidence="2">CGMCC 1.9106</strain>
    </source>
</reference>
<gene>
    <name evidence="1" type="ORF">ACFQO7_32645</name>
</gene>
<dbReference type="Gene3D" id="1.25.10.10">
    <property type="entry name" value="Leucine-rich Repeat Variant"/>
    <property type="match status" value="1"/>
</dbReference>
<evidence type="ECO:0000313" key="1">
    <source>
        <dbReference type="EMBL" id="MFC7247247.1"/>
    </source>
</evidence>
<sequence>MGNQDRRVEPARMPDAELFAAAATEVAEGDPLGPAPHLVALHERPTRAVYATAVSLLDDEDPDVRELGVRVLRELGRQDEAGRRPFSTEAIPLLVGRLDREQDPYVLQNVISALGYNAAREALDEVLRFTGHPNRWVRFHIAAVLPALADQERIEPRALEALRSLCRDDEADIRYYALYAMVEEVSGADPELVARSLADLVDDPDEQIRELARVRLAAGEGGRSAPD</sequence>
<name>A0ABW2H4Q0_9ACTN</name>
<keyword evidence="2" id="KW-1185">Reference proteome</keyword>
<dbReference type="Proteomes" id="UP001596392">
    <property type="component" value="Unassembled WGS sequence"/>
</dbReference>
<dbReference type="Pfam" id="PF13646">
    <property type="entry name" value="HEAT_2"/>
    <property type="match status" value="1"/>
</dbReference>
<protein>
    <submittedName>
        <fullName evidence="1">HEAT repeat domain-containing protein</fullName>
    </submittedName>
</protein>
<dbReference type="EMBL" id="JBHTAC010000052">
    <property type="protein sequence ID" value="MFC7247247.1"/>
    <property type="molecule type" value="Genomic_DNA"/>
</dbReference>
<dbReference type="RefSeq" id="WP_376810000.1">
    <property type="nucleotide sequence ID" value="NZ_JBHTAC010000052.1"/>
</dbReference>
<proteinExistence type="predicted"/>
<evidence type="ECO:0000313" key="2">
    <source>
        <dbReference type="Proteomes" id="UP001596392"/>
    </source>
</evidence>
<comment type="caution">
    <text evidence="1">The sequence shown here is derived from an EMBL/GenBank/DDBJ whole genome shotgun (WGS) entry which is preliminary data.</text>
</comment>
<dbReference type="InterPro" id="IPR016024">
    <property type="entry name" value="ARM-type_fold"/>
</dbReference>
<dbReference type="InterPro" id="IPR011989">
    <property type="entry name" value="ARM-like"/>
</dbReference>